<protein>
    <submittedName>
        <fullName evidence="1">Uncharacterized protein</fullName>
    </submittedName>
</protein>
<comment type="caution">
    <text evidence="1">The sequence shown here is derived from an EMBL/GenBank/DDBJ whole genome shotgun (WGS) entry which is preliminary data.</text>
</comment>
<accession>A0AAW2THA9</accession>
<feature type="non-terminal residue" evidence="1">
    <location>
        <position position="1"/>
    </location>
</feature>
<reference evidence="1" key="1">
    <citation type="submission" date="2020-06" db="EMBL/GenBank/DDBJ databases">
        <authorList>
            <person name="Li T."/>
            <person name="Hu X."/>
            <person name="Zhang T."/>
            <person name="Song X."/>
            <person name="Zhang H."/>
            <person name="Dai N."/>
            <person name="Sheng W."/>
            <person name="Hou X."/>
            <person name="Wei L."/>
        </authorList>
    </citation>
    <scope>NUCLEOTIDE SEQUENCE</scope>
    <source>
        <strain evidence="1">G02</strain>
        <tissue evidence="1">Leaf</tissue>
    </source>
</reference>
<dbReference type="PANTHER" id="PTHR33116">
    <property type="entry name" value="REVERSE TRANSCRIPTASE ZINC-BINDING DOMAIN-CONTAINING PROTEIN-RELATED-RELATED"/>
    <property type="match status" value="1"/>
</dbReference>
<evidence type="ECO:0000313" key="1">
    <source>
        <dbReference type="EMBL" id="KAL0404320.1"/>
    </source>
</evidence>
<dbReference type="PANTHER" id="PTHR33116:SF78">
    <property type="entry name" value="OS12G0587133 PROTEIN"/>
    <property type="match status" value="1"/>
</dbReference>
<organism evidence="1">
    <name type="scientific">Sesamum radiatum</name>
    <name type="common">Black benniseed</name>
    <dbReference type="NCBI Taxonomy" id="300843"/>
    <lineage>
        <taxon>Eukaryota</taxon>
        <taxon>Viridiplantae</taxon>
        <taxon>Streptophyta</taxon>
        <taxon>Embryophyta</taxon>
        <taxon>Tracheophyta</taxon>
        <taxon>Spermatophyta</taxon>
        <taxon>Magnoliopsida</taxon>
        <taxon>eudicotyledons</taxon>
        <taxon>Gunneridae</taxon>
        <taxon>Pentapetalae</taxon>
        <taxon>asterids</taxon>
        <taxon>lamiids</taxon>
        <taxon>Lamiales</taxon>
        <taxon>Pedaliaceae</taxon>
        <taxon>Sesamum</taxon>
    </lineage>
</organism>
<name>A0AAW2THA9_SESRA</name>
<proteinExistence type="predicted"/>
<reference evidence="1" key="2">
    <citation type="journal article" date="2024" name="Plant">
        <title>Genomic evolution and insights into agronomic trait innovations of Sesamum species.</title>
        <authorList>
            <person name="Miao H."/>
            <person name="Wang L."/>
            <person name="Qu L."/>
            <person name="Liu H."/>
            <person name="Sun Y."/>
            <person name="Le M."/>
            <person name="Wang Q."/>
            <person name="Wei S."/>
            <person name="Zheng Y."/>
            <person name="Lin W."/>
            <person name="Duan Y."/>
            <person name="Cao H."/>
            <person name="Xiong S."/>
            <person name="Wang X."/>
            <person name="Wei L."/>
            <person name="Li C."/>
            <person name="Ma Q."/>
            <person name="Ju M."/>
            <person name="Zhao R."/>
            <person name="Li G."/>
            <person name="Mu C."/>
            <person name="Tian Q."/>
            <person name="Mei H."/>
            <person name="Zhang T."/>
            <person name="Gao T."/>
            <person name="Zhang H."/>
        </authorList>
    </citation>
    <scope>NUCLEOTIDE SEQUENCE</scope>
    <source>
        <strain evidence="1">G02</strain>
    </source>
</reference>
<sequence>ERELSVTYLGLRLLSIRLTIVDYKPLLMKLNKKIARWGSKKLPFAARVQLINSILIAVHQYWIVAFILPKGVIKVIKLQIRKFLRKGSASRGSAK</sequence>
<feature type="non-terminal residue" evidence="1">
    <location>
        <position position="95"/>
    </location>
</feature>
<dbReference type="EMBL" id="JACGWJ010000008">
    <property type="protein sequence ID" value="KAL0404320.1"/>
    <property type="molecule type" value="Genomic_DNA"/>
</dbReference>
<dbReference type="AlphaFoldDB" id="A0AAW2THA9"/>
<gene>
    <name evidence="1" type="ORF">Sradi_2072800</name>
</gene>